<evidence type="ECO:0000313" key="8">
    <source>
        <dbReference type="Proteomes" id="UP001389717"/>
    </source>
</evidence>
<name>A0ABU9K888_9BACI</name>
<evidence type="ECO:0000313" key="7">
    <source>
        <dbReference type="EMBL" id="MEL3971148.1"/>
    </source>
</evidence>
<keyword evidence="8" id="KW-1185">Reference proteome</keyword>
<gene>
    <name evidence="7" type="ORF">AAEO50_02560</name>
</gene>
<keyword evidence="6" id="KW-1003">Cell membrane</keyword>
<evidence type="ECO:0000256" key="1">
    <source>
        <dbReference type="ARBA" id="ARBA00004141"/>
    </source>
</evidence>
<comment type="similarity">
    <text evidence="2 6">Belongs to the 4-toluene sulfonate uptake permease (TSUP) (TC 2.A.102) family.</text>
</comment>
<protein>
    <recommendedName>
        <fullName evidence="6">Probable membrane transporter protein</fullName>
    </recommendedName>
</protein>
<dbReference type="Pfam" id="PF01925">
    <property type="entry name" value="TauE"/>
    <property type="match status" value="1"/>
</dbReference>
<evidence type="ECO:0000256" key="5">
    <source>
        <dbReference type="ARBA" id="ARBA00023136"/>
    </source>
</evidence>
<feature type="transmembrane region" description="Helical" evidence="6">
    <location>
        <begin position="72"/>
        <end position="91"/>
    </location>
</feature>
<feature type="transmembrane region" description="Helical" evidence="6">
    <location>
        <begin position="235"/>
        <end position="256"/>
    </location>
</feature>
<dbReference type="InterPro" id="IPR051598">
    <property type="entry name" value="TSUP/Inactive_protease-like"/>
</dbReference>
<dbReference type="PANTHER" id="PTHR43701">
    <property type="entry name" value="MEMBRANE TRANSPORTER PROTEIN MJ0441-RELATED"/>
    <property type="match status" value="1"/>
</dbReference>
<accession>A0ABU9K888</accession>
<feature type="transmembrane region" description="Helical" evidence="6">
    <location>
        <begin position="7"/>
        <end position="27"/>
    </location>
</feature>
<evidence type="ECO:0000256" key="4">
    <source>
        <dbReference type="ARBA" id="ARBA00022989"/>
    </source>
</evidence>
<evidence type="ECO:0000256" key="6">
    <source>
        <dbReference type="RuleBase" id="RU363041"/>
    </source>
</evidence>
<feature type="transmembrane region" description="Helical" evidence="6">
    <location>
        <begin position="39"/>
        <end position="60"/>
    </location>
</feature>
<organism evidence="7 8">
    <name type="scientific">Rossellomorea oryzaecorticis</name>
    <dbReference type="NCBI Taxonomy" id="1396505"/>
    <lineage>
        <taxon>Bacteria</taxon>
        <taxon>Bacillati</taxon>
        <taxon>Bacillota</taxon>
        <taxon>Bacilli</taxon>
        <taxon>Bacillales</taxon>
        <taxon>Bacillaceae</taxon>
        <taxon>Rossellomorea</taxon>
    </lineage>
</organism>
<evidence type="ECO:0000256" key="3">
    <source>
        <dbReference type="ARBA" id="ARBA00022692"/>
    </source>
</evidence>
<dbReference type="Proteomes" id="UP001389717">
    <property type="component" value="Unassembled WGS sequence"/>
</dbReference>
<keyword evidence="3 6" id="KW-0812">Transmembrane</keyword>
<reference evidence="7 8" key="1">
    <citation type="submission" date="2024-04" db="EMBL/GenBank/DDBJ databases">
        <title>Bacillus oryzaecorticis sp. nov., a moderately halophilic bacterium isolated from rice husks.</title>
        <authorList>
            <person name="Zhu H.-S."/>
        </authorList>
    </citation>
    <scope>NUCLEOTIDE SEQUENCE [LARGE SCALE GENOMIC DNA]</scope>
    <source>
        <strain evidence="7 8">ZC255</strain>
    </source>
</reference>
<dbReference type="PANTHER" id="PTHR43701:SF2">
    <property type="entry name" value="MEMBRANE TRANSPORTER PROTEIN YJNA-RELATED"/>
    <property type="match status" value="1"/>
</dbReference>
<keyword evidence="4 6" id="KW-1133">Transmembrane helix</keyword>
<feature type="transmembrane region" description="Helical" evidence="6">
    <location>
        <begin position="179"/>
        <end position="202"/>
    </location>
</feature>
<comment type="caution">
    <text evidence="7">The sequence shown here is derived from an EMBL/GenBank/DDBJ whole genome shotgun (WGS) entry which is preliminary data.</text>
</comment>
<keyword evidence="5 6" id="KW-0472">Membrane</keyword>
<evidence type="ECO:0000256" key="2">
    <source>
        <dbReference type="ARBA" id="ARBA00009142"/>
    </source>
</evidence>
<dbReference type="InterPro" id="IPR002781">
    <property type="entry name" value="TM_pro_TauE-like"/>
</dbReference>
<proteinExistence type="inferred from homology"/>
<dbReference type="RefSeq" id="WP_341980082.1">
    <property type="nucleotide sequence ID" value="NZ_JBBYAF010000003.1"/>
</dbReference>
<dbReference type="EMBL" id="JBBYAF010000003">
    <property type="protein sequence ID" value="MEL3971148.1"/>
    <property type="molecule type" value="Genomic_DNA"/>
</dbReference>
<feature type="transmembrane region" description="Helical" evidence="6">
    <location>
        <begin position="135"/>
        <end position="167"/>
    </location>
</feature>
<feature type="transmembrane region" description="Helical" evidence="6">
    <location>
        <begin position="209"/>
        <end position="229"/>
    </location>
</feature>
<comment type="subcellular location">
    <subcellularLocation>
        <location evidence="6">Cell membrane</location>
        <topology evidence="6">Multi-pass membrane protein</topology>
    </subcellularLocation>
    <subcellularLocation>
        <location evidence="1">Membrane</location>
        <topology evidence="1">Multi-pass membrane protein</topology>
    </subcellularLocation>
</comment>
<sequence length="257" mass="27245">MIVLYFFIGFIATSIGAITGIGGGVIIKPVLDAIGTYDAGTVSTLSSATVFAMAAVSLLKKKRSKIELDWKVSSLLALGSTIGGISGKAIFNQLLEHIDNSDITLIQSSILVLLLGLILFNSLKKFRSFHMTAPFMIIVVGLVLGLLSAFLGIGGGPLNVAVLIFVFSMGIKDATINSILIIFFSQLSTLITIFFSTGFGIFDLSMIPYMIGGGVLGGYVGSILARRFGSGKVESLFNVTLIVIIMINVFTIGRVIF</sequence>
<feature type="transmembrane region" description="Helical" evidence="6">
    <location>
        <begin position="103"/>
        <end position="123"/>
    </location>
</feature>